<dbReference type="Pfam" id="PF00576">
    <property type="entry name" value="Transthyretin"/>
    <property type="match status" value="1"/>
</dbReference>
<evidence type="ECO:0000256" key="5">
    <source>
        <dbReference type="ARBA" id="ARBA00022631"/>
    </source>
</evidence>
<feature type="binding site" evidence="7">
    <location>
        <position position="50"/>
    </location>
    <ligand>
        <name>substrate</name>
    </ligand>
</feature>
<evidence type="ECO:0000256" key="6">
    <source>
        <dbReference type="ARBA" id="ARBA00022801"/>
    </source>
</evidence>
<dbReference type="GO" id="GO:0033971">
    <property type="term" value="F:hydroxyisourate hydrolase activity"/>
    <property type="evidence" value="ECO:0007669"/>
    <property type="project" value="UniProtKB-EC"/>
</dbReference>
<evidence type="ECO:0000256" key="7">
    <source>
        <dbReference type="PIRSR" id="PIRSR600895-51"/>
    </source>
</evidence>
<evidence type="ECO:0000313" key="11">
    <source>
        <dbReference type="Proteomes" id="UP000007148"/>
    </source>
</evidence>
<dbReference type="EMBL" id="CAFZ01000010">
    <property type="protein sequence ID" value="CCA67165.1"/>
    <property type="molecule type" value="Genomic_DNA"/>
</dbReference>
<dbReference type="Proteomes" id="UP000007148">
    <property type="component" value="Unassembled WGS sequence"/>
</dbReference>
<dbReference type="PROSITE" id="PS00768">
    <property type="entry name" value="TRANSTHYRETIN_1"/>
    <property type="match status" value="1"/>
</dbReference>
<protein>
    <recommendedName>
        <fullName evidence="8">5-hydroxyisourate hydrolase</fullName>
        <shortName evidence="8">HIU hydrolase</shortName>
        <shortName evidence="8">HIUHase</shortName>
        <ecNumber evidence="8">3.5.2.17</ecNumber>
    </recommendedName>
</protein>
<accession>G4T733</accession>
<name>G4T733_SERID</name>
<sequence>MSARSPVTCHILDTQFGKPAANVAVTLFRLEGGGSSFNSLAESVTDADGRCTTLLPPQTLMAGTYKMHFATKSYFESTGRETFFPFVEIVFDLKNPDQHYHIPLLLSAFSYTTYRGS</sequence>
<dbReference type="InParanoid" id="G4T733"/>
<dbReference type="HOGENOM" id="CLU_115536_1_0_1"/>
<gene>
    <name evidence="10" type="ORF">PIIN_00997</name>
</gene>
<dbReference type="InterPro" id="IPR036817">
    <property type="entry name" value="Transthyretin/HIU_hydrolase_sf"/>
</dbReference>
<organism evidence="10 11">
    <name type="scientific">Serendipita indica (strain DSM 11827)</name>
    <name type="common">Root endophyte fungus</name>
    <name type="synonym">Piriformospora indica</name>
    <dbReference type="NCBI Taxonomy" id="1109443"/>
    <lineage>
        <taxon>Eukaryota</taxon>
        <taxon>Fungi</taxon>
        <taxon>Dikarya</taxon>
        <taxon>Basidiomycota</taxon>
        <taxon>Agaricomycotina</taxon>
        <taxon>Agaricomycetes</taxon>
        <taxon>Sebacinales</taxon>
        <taxon>Serendipitaceae</taxon>
        <taxon>Serendipita</taxon>
    </lineage>
</organism>
<dbReference type="EC" id="3.5.2.17" evidence="8"/>
<dbReference type="Gene3D" id="2.60.40.180">
    <property type="entry name" value="Transthyretin/hydroxyisourate hydrolase domain"/>
    <property type="match status" value="1"/>
</dbReference>
<dbReference type="STRING" id="1109443.G4T733"/>
<dbReference type="eggNOG" id="KOG3006">
    <property type="taxonomic scope" value="Eukaryota"/>
</dbReference>
<reference evidence="10 11" key="1">
    <citation type="journal article" date="2011" name="PLoS Pathog.">
        <title>Endophytic Life Strategies Decoded by Genome and Transcriptome Analyses of the Mutualistic Root Symbiont Piriformospora indica.</title>
        <authorList>
            <person name="Zuccaro A."/>
            <person name="Lahrmann U."/>
            <person name="Guldener U."/>
            <person name="Langen G."/>
            <person name="Pfiffi S."/>
            <person name="Biedenkopf D."/>
            <person name="Wong P."/>
            <person name="Samans B."/>
            <person name="Grimm C."/>
            <person name="Basiewicz M."/>
            <person name="Murat C."/>
            <person name="Martin F."/>
            <person name="Kogel K.H."/>
        </authorList>
    </citation>
    <scope>NUCLEOTIDE SEQUENCE [LARGE SCALE GENOMIC DNA]</scope>
    <source>
        <strain evidence="10 11">DSM 11827</strain>
    </source>
</reference>
<dbReference type="FunCoup" id="G4T733">
    <property type="interactions" value="40"/>
</dbReference>
<dbReference type="InterPro" id="IPR023416">
    <property type="entry name" value="Transthyretin/HIU_hydrolase_d"/>
</dbReference>
<evidence type="ECO:0000256" key="3">
    <source>
        <dbReference type="ARBA" id="ARBA00009850"/>
    </source>
</evidence>
<dbReference type="InterPro" id="IPR000895">
    <property type="entry name" value="Transthyretin/HIU_hydrolase"/>
</dbReference>
<feature type="binding site" evidence="7">
    <location>
        <position position="114"/>
    </location>
    <ligand>
        <name>substrate</name>
    </ligand>
</feature>
<evidence type="ECO:0000259" key="9">
    <source>
        <dbReference type="SMART" id="SM00095"/>
    </source>
</evidence>
<dbReference type="InterPro" id="IPR014306">
    <property type="entry name" value="Hydroxyisourate_hydrolase"/>
</dbReference>
<dbReference type="NCBIfam" id="TIGR02962">
    <property type="entry name" value="hdxy_isourate"/>
    <property type="match status" value="1"/>
</dbReference>
<dbReference type="GO" id="GO:0006144">
    <property type="term" value="P:purine nucleobase metabolic process"/>
    <property type="evidence" value="ECO:0007669"/>
    <property type="project" value="UniProtKB-KW"/>
</dbReference>
<keyword evidence="6 8" id="KW-0378">Hydrolase</keyword>
<evidence type="ECO:0000256" key="2">
    <source>
        <dbReference type="ARBA" id="ARBA00002704"/>
    </source>
</evidence>
<proteinExistence type="inferred from homology"/>
<keyword evidence="11" id="KW-1185">Reference proteome</keyword>
<evidence type="ECO:0000313" key="10">
    <source>
        <dbReference type="EMBL" id="CCA67165.1"/>
    </source>
</evidence>
<dbReference type="PANTHER" id="PTHR10395">
    <property type="entry name" value="URICASE AND TRANSTHYRETIN-RELATED"/>
    <property type="match status" value="1"/>
</dbReference>
<evidence type="ECO:0000256" key="1">
    <source>
        <dbReference type="ARBA" id="ARBA00001043"/>
    </source>
</evidence>
<dbReference type="PRINTS" id="PR00189">
    <property type="entry name" value="TRNSTHYRETIN"/>
</dbReference>
<feature type="binding site" evidence="7">
    <location>
        <position position="10"/>
    </location>
    <ligand>
        <name>substrate</name>
    </ligand>
</feature>
<comment type="function">
    <text evidence="2">Catalyzes the hydrolysis of 5-hydroxyisourate (HIU) to 2-oxo-4-hydroxy-4-carboxy-5-ureidoimidazoline (OHCU).</text>
</comment>
<dbReference type="CDD" id="cd05822">
    <property type="entry name" value="TLP_HIUase"/>
    <property type="match status" value="1"/>
</dbReference>
<dbReference type="OMA" id="HDGRCDA"/>
<dbReference type="SMART" id="SM00095">
    <property type="entry name" value="TR_THY"/>
    <property type="match status" value="1"/>
</dbReference>
<keyword evidence="5 8" id="KW-0659">Purine metabolism</keyword>
<dbReference type="SUPFAM" id="SSF49472">
    <property type="entry name" value="Transthyretin (synonym: prealbumin)"/>
    <property type="match status" value="1"/>
</dbReference>
<feature type="domain" description="Transthyretin/hydroxyisourate hydrolase" evidence="9">
    <location>
        <begin position="2"/>
        <end position="116"/>
    </location>
</feature>
<dbReference type="AlphaFoldDB" id="G4T733"/>
<comment type="catalytic activity">
    <reaction evidence="1 8">
        <text>5-hydroxyisourate + H2O = 5-hydroxy-2-oxo-4-ureido-2,5-dihydro-1H-imidazole-5-carboxylate + H(+)</text>
        <dbReference type="Rhea" id="RHEA:23736"/>
        <dbReference type="ChEBI" id="CHEBI:15377"/>
        <dbReference type="ChEBI" id="CHEBI:15378"/>
        <dbReference type="ChEBI" id="CHEBI:18072"/>
        <dbReference type="ChEBI" id="CHEBI:58639"/>
        <dbReference type="EC" id="3.5.2.17"/>
    </reaction>
</comment>
<dbReference type="OrthoDB" id="10265230at2759"/>
<comment type="caution">
    <text evidence="10">The sequence shown here is derived from an EMBL/GenBank/DDBJ whole genome shotgun (WGS) entry which is preliminary data.</text>
</comment>
<comment type="similarity">
    <text evidence="3 8">Belongs to the transthyretin family. 5-hydroxyisourate hydrolase subfamily.</text>
</comment>
<dbReference type="PANTHER" id="PTHR10395:SF7">
    <property type="entry name" value="5-HYDROXYISOURATE HYDROLASE"/>
    <property type="match status" value="1"/>
</dbReference>
<comment type="subunit">
    <text evidence="4 8">Homotetramer.</text>
</comment>
<evidence type="ECO:0000256" key="8">
    <source>
        <dbReference type="RuleBase" id="RU361270"/>
    </source>
</evidence>
<evidence type="ECO:0000256" key="4">
    <source>
        <dbReference type="ARBA" id="ARBA00011881"/>
    </source>
</evidence>
<dbReference type="InterPro" id="IPR023418">
    <property type="entry name" value="Thyroxine_BS"/>
</dbReference>